<feature type="compositionally biased region" description="Basic and acidic residues" evidence="2">
    <location>
        <begin position="84"/>
        <end position="99"/>
    </location>
</feature>
<proteinExistence type="predicted"/>
<evidence type="ECO:0000256" key="2">
    <source>
        <dbReference type="SAM" id="MobiDB-lite"/>
    </source>
</evidence>
<dbReference type="GO" id="GO:0006357">
    <property type="term" value="P:regulation of transcription by RNA polymerase II"/>
    <property type="evidence" value="ECO:0007669"/>
    <property type="project" value="TreeGrafter"/>
</dbReference>
<evidence type="ECO:0000313" key="5">
    <source>
        <dbReference type="Proteomes" id="UP000016924"/>
    </source>
</evidence>
<protein>
    <recommendedName>
        <fullName evidence="3">C2H2-type domain-containing protein</fullName>
    </recommendedName>
</protein>
<dbReference type="InterPro" id="IPR059095">
    <property type="entry name" value="Znf_C2H2_17_2nd"/>
</dbReference>
<dbReference type="PANTHER" id="PTHR46179">
    <property type="entry name" value="ZINC FINGER PROTEIN"/>
    <property type="match status" value="1"/>
</dbReference>
<dbReference type="RefSeq" id="XP_007784789.1">
    <property type="nucleotide sequence ID" value="XM_007786599.1"/>
</dbReference>
<dbReference type="eggNOG" id="ENOG502SNWP">
    <property type="taxonomic scope" value="Eukaryota"/>
</dbReference>
<evidence type="ECO:0000256" key="1">
    <source>
        <dbReference type="SAM" id="Coils"/>
    </source>
</evidence>
<keyword evidence="1" id="KW-0175">Coiled coil</keyword>
<dbReference type="HOGENOM" id="CLU_036929_2_1_1"/>
<dbReference type="STRING" id="1168221.R7Z5N2"/>
<dbReference type="AlphaFoldDB" id="R7Z5N2"/>
<dbReference type="Pfam" id="PF26177">
    <property type="entry name" value="zf_C2H2_17_1st"/>
    <property type="match status" value="1"/>
</dbReference>
<reference evidence="5" key="1">
    <citation type="submission" date="2012-06" db="EMBL/GenBank/DDBJ databases">
        <title>The genome sequence of Coniosporium apollinis CBS 100218.</title>
        <authorList>
            <consortium name="The Broad Institute Genome Sequencing Platform"/>
            <person name="Cuomo C."/>
            <person name="Gorbushina A."/>
            <person name="Noack S."/>
            <person name="Walker B."/>
            <person name="Young S.K."/>
            <person name="Zeng Q."/>
            <person name="Gargeya S."/>
            <person name="Fitzgerald M."/>
            <person name="Haas B."/>
            <person name="Abouelleil A."/>
            <person name="Alvarado L."/>
            <person name="Arachchi H.M."/>
            <person name="Berlin A.M."/>
            <person name="Chapman S.B."/>
            <person name="Goldberg J."/>
            <person name="Griggs A."/>
            <person name="Gujja S."/>
            <person name="Hansen M."/>
            <person name="Howarth C."/>
            <person name="Imamovic A."/>
            <person name="Larimer J."/>
            <person name="McCowan C."/>
            <person name="Montmayeur A."/>
            <person name="Murphy C."/>
            <person name="Neiman D."/>
            <person name="Pearson M."/>
            <person name="Priest M."/>
            <person name="Roberts A."/>
            <person name="Saif S."/>
            <person name="Shea T."/>
            <person name="Sisk P."/>
            <person name="Sykes S."/>
            <person name="Wortman J."/>
            <person name="Nusbaum C."/>
            <person name="Birren B."/>
        </authorList>
    </citation>
    <scope>NUCLEOTIDE SEQUENCE [LARGE SCALE GENOMIC DNA]</scope>
    <source>
        <strain evidence="5">CBS 100218</strain>
    </source>
</reference>
<feature type="coiled-coil region" evidence="1">
    <location>
        <begin position="146"/>
        <end position="180"/>
    </location>
</feature>
<dbReference type="InterPro" id="IPR051061">
    <property type="entry name" value="Zinc_finger_trans_reg"/>
</dbReference>
<name>R7Z5N2_CONA1</name>
<dbReference type="Proteomes" id="UP000016924">
    <property type="component" value="Unassembled WGS sequence"/>
</dbReference>
<keyword evidence="5" id="KW-1185">Reference proteome</keyword>
<dbReference type="OrthoDB" id="5305647at2759"/>
<gene>
    <name evidence="4" type="ORF">W97_08732</name>
</gene>
<dbReference type="GeneID" id="19906043"/>
<organism evidence="4 5">
    <name type="scientific">Coniosporium apollinis (strain CBS 100218)</name>
    <name type="common">Rock-inhabiting black yeast</name>
    <dbReference type="NCBI Taxonomy" id="1168221"/>
    <lineage>
        <taxon>Eukaryota</taxon>
        <taxon>Fungi</taxon>
        <taxon>Dikarya</taxon>
        <taxon>Ascomycota</taxon>
        <taxon>Pezizomycotina</taxon>
        <taxon>Dothideomycetes</taxon>
        <taxon>Dothideomycetes incertae sedis</taxon>
        <taxon>Coniosporium</taxon>
    </lineage>
</organism>
<dbReference type="SMART" id="SM00355">
    <property type="entry name" value="ZnF_C2H2"/>
    <property type="match status" value="2"/>
</dbReference>
<feature type="region of interest" description="Disordered" evidence="2">
    <location>
        <begin position="52"/>
        <end position="142"/>
    </location>
</feature>
<feature type="domain" description="C2H2-type" evidence="3">
    <location>
        <begin position="8"/>
        <end position="35"/>
    </location>
</feature>
<dbReference type="Gene3D" id="3.30.160.60">
    <property type="entry name" value="Classic Zinc Finger"/>
    <property type="match status" value="2"/>
</dbReference>
<evidence type="ECO:0000259" key="3">
    <source>
        <dbReference type="SMART" id="SM00355"/>
    </source>
</evidence>
<sequence length="186" mass="21195">MDKHDRPYKCREPGCEKLLGFTYSGGLLRHQREVHKMHGGTKEALFCPVKECKRSSGPGFTRKENLNEHMRRVHRRASGSSEPTARKEGPEVEAEHEQSEAPSTDAPTPGEFRTVNNVPATGKRKRAFPTAEQGIDTDEASSEVEIKRLRLETESRDERIRQLEDENARLKARLDYLEDLMAARPQ</sequence>
<dbReference type="PANTHER" id="PTHR46179:SF24">
    <property type="entry name" value="C2H2-TYPE DOMAIN-CONTAINING PROTEIN"/>
    <property type="match status" value="1"/>
</dbReference>
<dbReference type="InterPro" id="IPR013087">
    <property type="entry name" value="Znf_C2H2_type"/>
</dbReference>
<accession>R7Z5N2</accession>
<dbReference type="Pfam" id="PF26176">
    <property type="entry name" value="zf_C2H2_17_2"/>
    <property type="match status" value="1"/>
</dbReference>
<evidence type="ECO:0000313" key="4">
    <source>
        <dbReference type="EMBL" id="EON69472.1"/>
    </source>
</evidence>
<dbReference type="EMBL" id="JH767615">
    <property type="protein sequence ID" value="EON69472.1"/>
    <property type="molecule type" value="Genomic_DNA"/>
</dbReference>
<feature type="compositionally biased region" description="Basic and acidic residues" evidence="2">
    <location>
        <begin position="61"/>
        <end position="70"/>
    </location>
</feature>
<dbReference type="GO" id="GO:0005634">
    <property type="term" value="C:nucleus"/>
    <property type="evidence" value="ECO:0007669"/>
    <property type="project" value="TreeGrafter"/>
</dbReference>
<feature type="domain" description="C2H2-type" evidence="3">
    <location>
        <begin position="45"/>
        <end position="74"/>
    </location>
</feature>
<dbReference type="InterPro" id="IPR059009">
    <property type="entry name" value="Znf_C2H2_17_1st"/>
</dbReference>